<name>A0A0G4P339_PENC3</name>
<gene>
    <name evidence="2" type="ORF">PCAMFM013_S004g000660</name>
</gene>
<feature type="compositionally biased region" description="Basic and acidic residues" evidence="1">
    <location>
        <begin position="17"/>
        <end position="42"/>
    </location>
</feature>
<organism evidence="2 3">
    <name type="scientific">Penicillium camemberti (strain FM 013)</name>
    <dbReference type="NCBI Taxonomy" id="1429867"/>
    <lineage>
        <taxon>Eukaryota</taxon>
        <taxon>Fungi</taxon>
        <taxon>Dikarya</taxon>
        <taxon>Ascomycota</taxon>
        <taxon>Pezizomycotina</taxon>
        <taxon>Eurotiomycetes</taxon>
        <taxon>Eurotiomycetidae</taxon>
        <taxon>Eurotiales</taxon>
        <taxon>Aspergillaceae</taxon>
        <taxon>Penicillium</taxon>
    </lineage>
</organism>
<proteinExistence type="predicted"/>
<reference evidence="2 3" key="1">
    <citation type="journal article" date="2014" name="Nat. Commun.">
        <title>Multiple recent horizontal transfers of a large genomic region in cheese making fungi.</title>
        <authorList>
            <person name="Cheeseman K."/>
            <person name="Ropars J."/>
            <person name="Renault P."/>
            <person name="Dupont J."/>
            <person name="Gouzy J."/>
            <person name="Branca A."/>
            <person name="Abraham A.L."/>
            <person name="Ceppi M."/>
            <person name="Conseiller E."/>
            <person name="Debuchy R."/>
            <person name="Malagnac F."/>
            <person name="Goarin A."/>
            <person name="Silar P."/>
            <person name="Lacoste S."/>
            <person name="Sallet E."/>
            <person name="Bensimon A."/>
            <person name="Giraud T."/>
            <person name="Brygoo Y."/>
        </authorList>
    </citation>
    <scope>NUCLEOTIDE SEQUENCE [LARGE SCALE GENOMIC DNA]</scope>
    <source>
        <strain evidence="3">FM 013</strain>
    </source>
</reference>
<accession>A0A0G4P339</accession>
<sequence>MPLIRYALGILERTLEDPETRAPRSDLVESARHPEDPDRNNEFRSPGRTLSVCCWTKKTIVPVQEWNELGLGYLGHMHYLGENLTKSSISINRPWHHTNIHSRYRT</sequence>
<dbReference type="AlphaFoldDB" id="A0A0G4P339"/>
<keyword evidence="3" id="KW-1185">Reference proteome</keyword>
<feature type="region of interest" description="Disordered" evidence="1">
    <location>
        <begin position="17"/>
        <end position="47"/>
    </location>
</feature>
<dbReference type="EMBL" id="HG793137">
    <property type="protein sequence ID" value="CRL20719.1"/>
    <property type="molecule type" value="Genomic_DNA"/>
</dbReference>
<dbReference type="Proteomes" id="UP000053732">
    <property type="component" value="Unassembled WGS sequence"/>
</dbReference>
<evidence type="ECO:0000256" key="1">
    <source>
        <dbReference type="SAM" id="MobiDB-lite"/>
    </source>
</evidence>
<protein>
    <submittedName>
        <fullName evidence="2">Str. FM013</fullName>
    </submittedName>
</protein>
<evidence type="ECO:0000313" key="2">
    <source>
        <dbReference type="EMBL" id="CRL20719.1"/>
    </source>
</evidence>
<evidence type="ECO:0000313" key="3">
    <source>
        <dbReference type="Proteomes" id="UP000053732"/>
    </source>
</evidence>